<dbReference type="SUPFAM" id="SSF51197">
    <property type="entry name" value="Clavaminate synthase-like"/>
    <property type="match status" value="1"/>
</dbReference>
<evidence type="ECO:0000256" key="1">
    <source>
        <dbReference type="ARBA" id="ARBA00008056"/>
    </source>
</evidence>
<dbReference type="AlphaFoldDB" id="A0A368SP07"/>
<keyword evidence="4 5" id="KW-0408">Iron</keyword>
<dbReference type="InterPro" id="IPR027443">
    <property type="entry name" value="IPNS-like_sf"/>
</dbReference>
<dbReference type="PANTHER" id="PTHR47991">
    <property type="entry name" value="OXOGLUTARATE/IRON-DEPENDENT DIOXYGENASE"/>
    <property type="match status" value="1"/>
</dbReference>
<evidence type="ECO:0000256" key="3">
    <source>
        <dbReference type="ARBA" id="ARBA00023002"/>
    </source>
</evidence>
<evidence type="ECO:0000256" key="4">
    <source>
        <dbReference type="ARBA" id="ARBA00023004"/>
    </source>
</evidence>
<sequence>MAWAKAEFHFHRARPRFPWTPWRIVHSVLGVTTATHSIAGVNNSHKLAPFCAGLGGAHAGRAMEARNYDKVVNRDEITDATASAFADGGQIPEKYIRTEEVLDGVVVGDDESYELPVVDMARLLDPESSALEIAKLGDACRNWGFFQLTNHGADEGVVQRMKDSTVQFFSTPLESKKKVAVREKGFEGFGHHYSRASSGHKLDWAESVILITQPPQDRKMEMWPTNPPTFREALEVYSVEMIGLAERLLGFMAADLGVERAALLDAFTGRRQSMAIHYYPPCRHREKVMGITPHTDGLGLTLLLHVDDTPGLQIRKGGRWFPVRPLPGAFVVNVADILEVLSNGAYRSVEHRVIPDAERARTTVVIFQEAAVGGMVAPLSGLVAEGGGEARYKSIEVEEYIKGNFNALMEGTRFIDSLRI</sequence>
<name>A0A368SP07_SETIT</name>
<organism evidence="7">
    <name type="scientific">Setaria italica</name>
    <name type="common">Foxtail millet</name>
    <name type="synonym">Panicum italicum</name>
    <dbReference type="NCBI Taxonomy" id="4555"/>
    <lineage>
        <taxon>Eukaryota</taxon>
        <taxon>Viridiplantae</taxon>
        <taxon>Streptophyta</taxon>
        <taxon>Embryophyta</taxon>
        <taxon>Tracheophyta</taxon>
        <taxon>Spermatophyta</taxon>
        <taxon>Magnoliopsida</taxon>
        <taxon>Liliopsida</taxon>
        <taxon>Poales</taxon>
        <taxon>Poaceae</taxon>
        <taxon>PACMAD clade</taxon>
        <taxon>Panicoideae</taxon>
        <taxon>Panicodae</taxon>
        <taxon>Paniceae</taxon>
        <taxon>Cenchrinae</taxon>
        <taxon>Setaria</taxon>
    </lineage>
</organism>
<evidence type="ECO:0000313" key="7">
    <source>
        <dbReference type="EMBL" id="RCV44167.1"/>
    </source>
</evidence>
<dbReference type="EMBL" id="CM003536">
    <property type="protein sequence ID" value="RCV44167.1"/>
    <property type="molecule type" value="Genomic_DNA"/>
</dbReference>
<keyword evidence="3 5" id="KW-0560">Oxidoreductase</keyword>
<dbReference type="InterPro" id="IPR044861">
    <property type="entry name" value="IPNS-like_FE2OG_OXY"/>
</dbReference>
<dbReference type="GO" id="GO:0046872">
    <property type="term" value="F:metal ion binding"/>
    <property type="evidence" value="ECO:0007669"/>
    <property type="project" value="UniProtKB-KW"/>
</dbReference>
<dbReference type="InterPro" id="IPR050295">
    <property type="entry name" value="Plant_2OG-oxidoreductases"/>
</dbReference>
<reference evidence="7" key="1">
    <citation type="journal article" date="2012" name="Nat. Biotechnol.">
        <title>Reference genome sequence of the model plant Setaria.</title>
        <authorList>
            <person name="Bennetzen J.L."/>
            <person name="Schmutz J."/>
            <person name="Wang H."/>
            <person name="Percifield R."/>
            <person name="Hawkins J."/>
            <person name="Pontaroli A.C."/>
            <person name="Estep M."/>
            <person name="Feng L."/>
            <person name="Vaughn J.N."/>
            <person name="Grimwood J."/>
            <person name="Jenkins J."/>
            <person name="Barry K."/>
            <person name="Lindquist E."/>
            <person name="Hellsten U."/>
            <person name="Deshpande S."/>
            <person name="Wang X."/>
            <person name="Wu X."/>
            <person name="Mitros T."/>
            <person name="Triplett J."/>
            <person name="Yang X."/>
            <person name="Ye C.Y."/>
            <person name="Mauro-Herrera M."/>
            <person name="Wang L."/>
            <person name="Li P."/>
            <person name="Sharma M."/>
            <person name="Sharma R."/>
            <person name="Ronald P.C."/>
            <person name="Panaud O."/>
            <person name="Kellogg E.A."/>
            <person name="Brutnell T.P."/>
            <person name="Doust A.N."/>
            <person name="Tuskan G.A."/>
            <person name="Rokhsar D."/>
            <person name="Devos K.M."/>
        </authorList>
    </citation>
    <scope>NUCLEOTIDE SEQUENCE [LARGE SCALE GENOMIC DNA]</scope>
    <source>
        <strain evidence="7">Yugu1</strain>
    </source>
</reference>
<evidence type="ECO:0000256" key="2">
    <source>
        <dbReference type="ARBA" id="ARBA00022723"/>
    </source>
</evidence>
<dbReference type="OrthoDB" id="288590at2759"/>
<dbReference type="InterPro" id="IPR005123">
    <property type="entry name" value="Oxoglu/Fe-dep_dioxygenase_dom"/>
</dbReference>
<accession>A0A368SP07</accession>
<evidence type="ECO:0000256" key="5">
    <source>
        <dbReference type="RuleBase" id="RU003682"/>
    </source>
</evidence>
<dbReference type="Gene3D" id="2.60.120.330">
    <property type="entry name" value="B-lactam Antibiotic, Isopenicillin N Synthase, Chain"/>
    <property type="match status" value="1"/>
</dbReference>
<dbReference type="Pfam" id="PF03171">
    <property type="entry name" value="2OG-FeII_Oxy"/>
    <property type="match status" value="1"/>
</dbReference>
<dbReference type="FunFam" id="2.60.120.330:FF:000046">
    <property type="entry name" value="Os09g0353700 protein"/>
    <property type="match status" value="1"/>
</dbReference>
<dbReference type="Pfam" id="PF14226">
    <property type="entry name" value="DIOX_N"/>
    <property type="match status" value="1"/>
</dbReference>
<dbReference type="PROSITE" id="PS51471">
    <property type="entry name" value="FE2OG_OXY"/>
    <property type="match status" value="1"/>
</dbReference>
<proteinExistence type="inferred from homology"/>
<feature type="domain" description="Fe2OG dioxygenase" evidence="6">
    <location>
        <begin position="270"/>
        <end position="370"/>
    </location>
</feature>
<keyword evidence="2 5" id="KW-0479">Metal-binding</keyword>
<comment type="similarity">
    <text evidence="1 5">Belongs to the iron/ascorbate-dependent oxidoreductase family.</text>
</comment>
<reference evidence="7" key="2">
    <citation type="submission" date="2015-07" db="EMBL/GenBank/DDBJ databases">
        <authorList>
            <person name="Noorani M."/>
        </authorList>
    </citation>
    <scope>NUCLEOTIDE SEQUENCE</scope>
    <source>
        <strain evidence="7">Yugu1</strain>
    </source>
</reference>
<evidence type="ECO:0000259" key="6">
    <source>
        <dbReference type="PROSITE" id="PS51471"/>
    </source>
</evidence>
<protein>
    <recommendedName>
        <fullName evidence="6">Fe2OG dioxygenase domain-containing protein</fullName>
    </recommendedName>
</protein>
<dbReference type="InterPro" id="IPR026992">
    <property type="entry name" value="DIOX_N"/>
</dbReference>
<dbReference type="GO" id="GO:0016491">
    <property type="term" value="F:oxidoreductase activity"/>
    <property type="evidence" value="ECO:0007669"/>
    <property type="project" value="UniProtKB-KW"/>
</dbReference>
<gene>
    <name evidence="7" type="ORF">SETIT_9G352400v2</name>
</gene>
<dbReference type="STRING" id="4555.A0A368SP07"/>